<proteinExistence type="predicted"/>
<dbReference type="InParanoid" id="K5WWY8"/>
<dbReference type="GO" id="GO:0016020">
    <property type="term" value="C:membrane"/>
    <property type="evidence" value="ECO:0007669"/>
    <property type="project" value="TreeGrafter"/>
</dbReference>
<dbReference type="PANTHER" id="PTHR12894">
    <property type="entry name" value="CNH DOMAIN CONTAINING"/>
    <property type="match status" value="1"/>
</dbReference>
<dbReference type="STRING" id="597362.K5WWY8"/>
<dbReference type="EMBL" id="JH971415">
    <property type="protein sequence ID" value="EKM75328.1"/>
    <property type="molecule type" value="Genomic_DNA"/>
</dbReference>
<evidence type="ECO:0000313" key="4">
    <source>
        <dbReference type="Proteomes" id="UP000008493"/>
    </source>
</evidence>
<name>K5WWY8_AGABU</name>
<dbReference type="Pfam" id="PF10366">
    <property type="entry name" value="Vps39_1"/>
    <property type="match status" value="1"/>
</dbReference>
<reference evidence="4" key="1">
    <citation type="journal article" date="2012" name="Proc. Natl. Acad. Sci. U.S.A.">
        <title>Genome sequence of the button mushroom Agaricus bisporus reveals mechanisms governing adaptation to a humic-rich ecological niche.</title>
        <authorList>
            <person name="Morin E."/>
            <person name="Kohler A."/>
            <person name="Baker A.R."/>
            <person name="Foulongne-Oriol M."/>
            <person name="Lombard V."/>
            <person name="Nagy L.G."/>
            <person name="Ohm R.A."/>
            <person name="Patyshakuliyeva A."/>
            <person name="Brun A."/>
            <person name="Aerts A.L."/>
            <person name="Bailey A.M."/>
            <person name="Billette C."/>
            <person name="Coutinho P.M."/>
            <person name="Deakin G."/>
            <person name="Doddapaneni H."/>
            <person name="Floudas D."/>
            <person name="Grimwood J."/>
            <person name="Hilden K."/>
            <person name="Kuees U."/>
            <person name="LaButti K.M."/>
            <person name="Lapidus A."/>
            <person name="Lindquist E.A."/>
            <person name="Lucas S.M."/>
            <person name="Murat C."/>
            <person name="Riley R.W."/>
            <person name="Salamov A.A."/>
            <person name="Schmutz J."/>
            <person name="Subramanian V."/>
            <person name="Woesten H.A.B."/>
            <person name="Xu J."/>
            <person name="Eastwood D.C."/>
            <person name="Foster G.D."/>
            <person name="Sonnenberg A.S."/>
            <person name="Cullen D."/>
            <person name="de Vries R.P."/>
            <person name="Lundell T."/>
            <person name="Hibbett D.S."/>
            <person name="Henrissat B."/>
            <person name="Burton K.S."/>
            <person name="Kerrigan R.W."/>
            <person name="Challen M.P."/>
            <person name="Grigoriev I.V."/>
            <person name="Martin F."/>
        </authorList>
    </citation>
    <scope>NUCLEOTIDE SEQUENCE [LARGE SCALE GENOMIC DNA]</scope>
    <source>
        <strain evidence="4">JB137-S8 / ATCC MYA-4627 / FGSC 10392</strain>
    </source>
</reference>
<dbReference type="AlphaFoldDB" id="K5WWY8"/>
<evidence type="ECO:0000256" key="1">
    <source>
        <dbReference type="SAM" id="MobiDB-lite"/>
    </source>
</evidence>
<dbReference type="GO" id="GO:0005737">
    <property type="term" value="C:cytoplasm"/>
    <property type="evidence" value="ECO:0007669"/>
    <property type="project" value="TreeGrafter"/>
</dbReference>
<dbReference type="OrthoDB" id="10258882at2759"/>
<evidence type="ECO:0000259" key="2">
    <source>
        <dbReference type="Pfam" id="PF10366"/>
    </source>
</evidence>
<gene>
    <name evidence="3" type="ORF">AGABI1DRAFT_80072</name>
</gene>
<feature type="compositionally biased region" description="Acidic residues" evidence="1">
    <location>
        <begin position="837"/>
        <end position="851"/>
    </location>
</feature>
<dbReference type="HOGENOM" id="CLU_004400_1_0_1"/>
<dbReference type="GO" id="GO:0034058">
    <property type="term" value="P:endosomal vesicle fusion"/>
    <property type="evidence" value="ECO:0007669"/>
    <property type="project" value="TreeGrafter"/>
</dbReference>
<evidence type="ECO:0000313" key="3">
    <source>
        <dbReference type="EMBL" id="EKM75328.1"/>
    </source>
</evidence>
<dbReference type="InterPro" id="IPR032914">
    <property type="entry name" value="Vam6/VPS39/TRAP1"/>
</dbReference>
<dbReference type="InterPro" id="IPR019452">
    <property type="entry name" value="VPS39/TGF_beta_rcpt-assoc_1"/>
</dbReference>
<keyword evidence="4" id="KW-1185">Reference proteome</keyword>
<dbReference type="RefSeq" id="XP_007334028.1">
    <property type="nucleotide sequence ID" value="XM_007333966.1"/>
</dbReference>
<dbReference type="eggNOG" id="KOG2063">
    <property type="taxonomic scope" value="Eukaryota"/>
</dbReference>
<dbReference type="GO" id="GO:0006914">
    <property type="term" value="P:autophagy"/>
    <property type="evidence" value="ECO:0007669"/>
    <property type="project" value="TreeGrafter"/>
</dbReference>
<feature type="region of interest" description="Disordered" evidence="1">
    <location>
        <begin position="428"/>
        <end position="456"/>
    </location>
</feature>
<dbReference type="GeneID" id="18831639"/>
<dbReference type="PANTHER" id="PTHR12894:SF27">
    <property type="entry name" value="TRANSFORMING GROWTH FACTOR-BETA RECEPTOR-ASSOCIATED PROTEIN 1"/>
    <property type="match status" value="1"/>
</dbReference>
<feature type="compositionally biased region" description="Basic and acidic residues" evidence="1">
    <location>
        <begin position="799"/>
        <end position="819"/>
    </location>
</feature>
<organism evidence="3 4">
    <name type="scientific">Agaricus bisporus var. burnettii (strain JB137-S8 / ATCC MYA-4627 / FGSC 10392)</name>
    <name type="common">White button mushroom</name>
    <dbReference type="NCBI Taxonomy" id="597362"/>
    <lineage>
        <taxon>Eukaryota</taxon>
        <taxon>Fungi</taxon>
        <taxon>Dikarya</taxon>
        <taxon>Basidiomycota</taxon>
        <taxon>Agaricomycotina</taxon>
        <taxon>Agaricomycetes</taxon>
        <taxon>Agaricomycetidae</taxon>
        <taxon>Agaricales</taxon>
        <taxon>Agaricineae</taxon>
        <taxon>Agaricaceae</taxon>
        <taxon>Agaricus</taxon>
    </lineage>
</organism>
<feature type="domain" description="Vacuolar sorting protein 39/Transforming growth factor beta receptor-associated" evidence="2">
    <location>
        <begin position="222"/>
        <end position="326"/>
    </location>
</feature>
<protein>
    <recommendedName>
        <fullName evidence="2">Vacuolar sorting protein 39/Transforming growth factor beta receptor-associated domain-containing protein</fullName>
    </recommendedName>
</protein>
<dbReference type="KEGG" id="abp:AGABI1DRAFT80072"/>
<accession>K5WWY8</accession>
<sequence>MHAFPRSSLLVLQNNAVSALIPTSLIDEVDALLDSNHINDAALLVDQRRRQLESNLTVDPDEAEELEYVYQTIGFKCFSQTLFEDAGRNLFNGALDPRILISYYPDLYGSLFSSTGQIDVYSGVAERMPSDKNVDELIAMNLVRNYSPHLEPDIQDAPAAVELRQVLGNAARDMLLVFLEKSRRRARVERRKEDVRSDVVRVSIFLSVSTSRRRPDRVIKVVDTVLAKLYALHDRIQELRALLTESNDVVLSEIEHSLRKLGFFSLLADLYQKQGQEDKLLDLYSACAEGAYSNTDIEDPLQNIVTLLESKKDKDRKQQVKWGLWILQRGDLEHGMKVCSFLLLIPPDTPKRRERDRDREDDLSLLEQITSANQAAGKRFLEYLVVTKRSTSSELHTRLALSCVDELLQCLEDETTLKLWRAKASSYASPRPPSSPLLSSPNQSQPQPPSVHLQQLPSPPLLARHQTSQPQPFLAYFASTTPNSPSKRTRLKTIMMLSGSGLYDANVVKDRIRSARKGKTINVLALESAILDGKLGHHALALSTLVHDLRDSVSAETYCTLGGEVVPAKLALATAESTAPSASSSVELTLKEWYLGLFEPLQVQKSKRGGVGAMGGMESAMVRQRSVKDEVKTALLTDLIGVYSRDGYDRALGVERTKRLLDSQGVNLDVVDIVTLVPDDWPLSSLNTFLARHFRRTLHKMHENTIQKNLSAGQNLAVRERSYPILRDAGYLIEEPDSEDELGGVVDEKAAYVQVEEVVEKMINRDDVVNEKTPSPDYQPQRHVLQEQQRTEEVEDSEGAVHSDSRDEAPGQGRVEERSMLGLILDEGVSGERDGDSVETGDEEEEGRSIR</sequence>
<feature type="compositionally biased region" description="Low complexity" evidence="1">
    <location>
        <begin position="436"/>
        <end position="445"/>
    </location>
</feature>
<feature type="region of interest" description="Disordered" evidence="1">
    <location>
        <begin position="765"/>
        <end position="851"/>
    </location>
</feature>
<dbReference type="Proteomes" id="UP000008493">
    <property type="component" value="Unassembled WGS sequence"/>
</dbReference>
<dbReference type="OMA" id="ILLEVYM"/>